<keyword evidence="2" id="KW-1185">Reference proteome</keyword>
<reference evidence="1 2" key="1">
    <citation type="journal article" date="2011" name="J. Bacteriol.">
        <title>Genome sequence of 'Pedosphaera parvula' Ellin514, an aerobic Verrucomicrobial isolate from pasture soil.</title>
        <authorList>
            <person name="Kant R."/>
            <person name="van Passel M.W."/>
            <person name="Sangwan P."/>
            <person name="Palva A."/>
            <person name="Lucas S."/>
            <person name="Copeland A."/>
            <person name="Lapidus A."/>
            <person name="Glavina Del Rio T."/>
            <person name="Dalin E."/>
            <person name="Tice H."/>
            <person name="Bruce D."/>
            <person name="Goodwin L."/>
            <person name="Pitluck S."/>
            <person name="Chertkov O."/>
            <person name="Larimer F.W."/>
            <person name="Land M.L."/>
            <person name="Hauser L."/>
            <person name="Brettin T.S."/>
            <person name="Detter J.C."/>
            <person name="Han S."/>
            <person name="de Vos W.M."/>
            <person name="Janssen P.H."/>
            <person name="Smidt H."/>
        </authorList>
    </citation>
    <scope>NUCLEOTIDE SEQUENCE [LARGE SCALE GENOMIC DNA]</scope>
    <source>
        <strain evidence="1 2">Ellin514</strain>
    </source>
</reference>
<dbReference type="OrthoDB" id="33229at74201"/>
<sequence length="1164" mass="121255" precursor="true">MKKQSINNQTLYELSWLRKLLSLVFLAVLLSLSADRAWAQVTNAFDSASDATYFGLGAPNGLDVGGQNGGFGFGPWTFAINTPSGGAGGSFIENNGPSGNSFDLWNTGASASTIATRDFSTPMAAGQSFTISLRFNGLNGADTNRFALLDASGNILFSYWHKGGDNNNGWYSDASNAAGTAVNFPYAFQQFQTFKFTLTSATTYTFTDISSGGGFTGTIANSPVAKFALIRRNGSSAPGGGEDFQFDQFILVSAAPPSFLVSPAAGAMSVPTNATITANIGSGGVPLNTGSVTMKLDANPVAPTVTGDSSVLNVSYTPSLGFANGSSHTVEVVVRDNNAVSYTNTWSFTAGYRALPITLPGPFTTGGGVDLTICTSAGESWLGTNYNNNSSQILYTRFSMVFNDLNGEIGGGGGYGGLQFFLGNTEKLILGNGWTSLNWSLDAAGSQQDLPGPIPVNLGEWHTFVVRTEYVPRGNDNVKVWFDFDFSQTEGNQPNSPYEFTCDASFDNIRLRCGNGTASATWTNIMIAPTASGVGIPVAGPPTFQNISPANGAFSVLTNTAISAKVVIGGNPVSAVSLTLDGAPVTITTSQAAGLITVNGQPSSALSAGSIHNAQLVVTDNTNTKYTNNWSFTTGFNSLPVTLAGPITTGGGNDLTIFSAAGDSWLGANYGNTSSKVLYTRYSMVFNDLNGEIGGGGGYGGLHFMLGNAQQLIVGNGWTSLNWSLDAAASQQDLPGPIPVTLGEWHTIIVRTDYIPGGSDTVKVIFDPEFNKPESQQVNVYTLSADASFDNIRLRCGDGTASATWTNIIIGSSATAVGLAPEAGPTFLNYVPAQAATSVVPNSQISVKALFGSSGINPNAVSMTLDGNPVTPSFTSTPNDLTISYQPPTPFAAGSSHTVAVNLADLNNVPAATTWSFTVDSYPALPITLSGPLSVTGGGAGTTIFSAQNGWLNGNTYLNTNYSGTLYTTFNMEFDNLNGETGGGGAFGGLHFYNGNDERLLIGNNWGSVNWSYDANAWGSGNISDFPILPGEWHTFVVKIAFIAGGPDNISVWLDPNLSLAESGQSNAPAGILADVAFDNIHIRAGNNTASASYSNIVISATSPFAASVPPGALSIHGKQLSWTGAGVLQQASVVTGPWTDAANQSNPQTLSTVNAAQFYRLRQ</sequence>
<dbReference type="Gene3D" id="2.40.160.20">
    <property type="match status" value="2"/>
</dbReference>
<organism evidence="1 2">
    <name type="scientific">Pedosphaera parvula (strain Ellin514)</name>
    <dbReference type="NCBI Taxonomy" id="320771"/>
    <lineage>
        <taxon>Bacteria</taxon>
        <taxon>Pseudomonadati</taxon>
        <taxon>Verrucomicrobiota</taxon>
        <taxon>Pedosphaerae</taxon>
        <taxon>Pedosphaerales</taxon>
        <taxon>Pedosphaeraceae</taxon>
        <taxon>Pedosphaera</taxon>
    </lineage>
</organism>
<dbReference type="AlphaFoldDB" id="B9XAI7"/>
<name>B9XAI7_PEDPL</name>
<gene>
    <name evidence="1" type="ORF">Cflav_PD5657</name>
</gene>
<evidence type="ECO:0000313" key="1">
    <source>
        <dbReference type="EMBL" id="EEF63022.1"/>
    </source>
</evidence>
<dbReference type="Proteomes" id="UP000003688">
    <property type="component" value="Unassembled WGS sequence"/>
</dbReference>
<dbReference type="STRING" id="320771.Cflav_PD5657"/>
<comment type="caution">
    <text evidence="1">The sequence shown here is derived from an EMBL/GenBank/DDBJ whole genome shotgun (WGS) entry which is preliminary data.</text>
</comment>
<dbReference type="EMBL" id="ABOX02000002">
    <property type="protein sequence ID" value="EEF63022.1"/>
    <property type="molecule type" value="Genomic_DNA"/>
</dbReference>
<dbReference type="RefSeq" id="WP_007412835.1">
    <property type="nucleotide sequence ID" value="NZ_ABOX02000002.1"/>
</dbReference>
<protein>
    <submittedName>
        <fullName evidence="1">Uncharacterized protein</fullName>
    </submittedName>
</protein>
<proteinExistence type="predicted"/>
<accession>B9XAI7</accession>
<evidence type="ECO:0000313" key="2">
    <source>
        <dbReference type="Proteomes" id="UP000003688"/>
    </source>
</evidence>